<feature type="compositionally biased region" description="Pro residues" evidence="1">
    <location>
        <begin position="135"/>
        <end position="145"/>
    </location>
</feature>
<feature type="region of interest" description="Disordered" evidence="1">
    <location>
        <begin position="90"/>
        <end position="163"/>
    </location>
</feature>
<comment type="caution">
    <text evidence="2">The sequence shown here is derived from an EMBL/GenBank/DDBJ whole genome shotgun (WGS) entry which is preliminary data.</text>
</comment>
<feature type="compositionally biased region" description="Basic residues" evidence="1">
    <location>
        <begin position="187"/>
        <end position="205"/>
    </location>
</feature>
<reference evidence="2" key="1">
    <citation type="submission" date="2023-03" db="EMBL/GenBank/DDBJ databases">
        <title>Massive genome expansion in bonnet fungi (Mycena s.s.) driven by repeated elements and novel gene families across ecological guilds.</title>
        <authorList>
            <consortium name="Lawrence Berkeley National Laboratory"/>
            <person name="Harder C.B."/>
            <person name="Miyauchi S."/>
            <person name="Viragh M."/>
            <person name="Kuo A."/>
            <person name="Thoen E."/>
            <person name="Andreopoulos B."/>
            <person name="Lu D."/>
            <person name="Skrede I."/>
            <person name="Drula E."/>
            <person name="Henrissat B."/>
            <person name="Morin E."/>
            <person name="Kohler A."/>
            <person name="Barry K."/>
            <person name="LaButti K."/>
            <person name="Morin E."/>
            <person name="Salamov A."/>
            <person name="Lipzen A."/>
            <person name="Mereny Z."/>
            <person name="Hegedus B."/>
            <person name="Baldrian P."/>
            <person name="Stursova M."/>
            <person name="Weitz H."/>
            <person name="Taylor A."/>
            <person name="Grigoriev I.V."/>
            <person name="Nagy L.G."/>
            <person name="Martin F."/>
            <person name="Kauserud H."/>
        </authorList>
    </citation>
    <scope>NUCLEOTIDE SEQUENCE</scope>
    <source>
        <strain evidence="2">CBHHK002</strain>
    </source>
</reference>
<proteinExistence type="predicted"/>
<feature type="compositionally biased region" description="Low complexity" evidence="1">
    <location>
        <begin position="146"/>
        <end position="156"/>
    </location>
</feature>
<dbReference type="AlphaFoldDB" id="A0AAD6Z1L6"/>
<evidence type="ECO:0000256" key="1">
    <source>
        <dbReference type="SAM" id="MobiDB-lite"/>
    </source>
</evidence>
<feature type="compositionally biased region" description="Low complexity" evidence="1">
    <location>
        <begin position="124"/>
        <end position="134"/>
    </location>
</feature>
<keyword evidence="3" id="KW-1185">Reference proteome</keyword>
<accession>A0AAD6Z1L6</accession>
<protein>
    <submittedName>
        <fullName evidence="2">Uncharacterized protein</fullName>
    </submittedName>
</protein>
<evidence type="ECO:0000313" key="2">
    <source>
        <dbReference type="EMBL" id="KAJ7302837.1"/>
    </source>
</evidence>
<organism evidence="2 3">
    <name type="scientific">Mycena albidolilacea</name>
    <dbReference type="NCBI Taxonomy" id="1033008"/>
    <lineage>
        <taxon>Eukaryota</taxon>
        <taxon>Fungi</taxon>
        <taxon>Dikarya</taxon>
        <taxon>Basidiomycota</taxon>
        <taxon>Agaricomycotina</taxon>
        <taxon>Agaricomycetes</taxon>
        <taxon>Agaricomycetidae</taxon>
        <taxon>Agaricales</taxon>
        <taxon>Marasmiineae</taxon>
        <taxon>Mycenaceae</taxon>
        <taxon>Mycena</taxon>
    </lineage>
</organism>
<dbReference type="EMBL" id="JARIHO010000111">
    <property type="protein sequence ID" value="KAJ7302837.1"/>
    <property type="molecule type" value="Genomic_DNA"/>
</dbReference>
<sequence length="205" mass="22334">MIARPSCFLFAPFTRWRTGANHTSAPYSIRGTHMARYSCRIHARRTPPTTFPSRRKLTIHSWPFATAAAPCSLNASRCCPQCSELASIPAPKSTSAQTDVSAGHAAERGATPGPSLGRSRYCVSPPTRSLLPLSSPRPPPAPSSPPGSSQSPGRGSRQYRCRSRRRCVPGEHCRIHSRLLIGGRPGPSRRRWGTPPKHNRRKPGA</sequence>
<dbReference type="Proteomes" id="UP001218218">
    <property type="component" value="Unassembled WGS sequence"/>
</dbReference>
<gene>
    <name evidence="2" type="ORF">DFH08DRAFT_70877</name>
</gene>
<feature type="region of interest" description="Disordered" evidence="1">
    <location>
        <begin position="178"/>
        <end position="205"/>
    </location>
</feature>
<name>A0AAD6Z1L6_9AGAR</name>
<evidence type="ECO:0000313" key="3">
    <source>
        <dbReference type="Proteomes" id="UP001218218"/>
    </source>
</evidence>